<dbReference type="InterPro" id="IPR039355">
    <property type="entry name" value="Transcription_factor_GATA"/>
</dbReference>
<dbReference type="GO" id="GO:0005634">
    <property type="term" value="C:nucleus"/>
    <property type="evidence" value="ECO:0007669"/>
    <property type="project" value="UniProtKB-SubCell"/>
</dbReference>
<dbReference type="InterPro" id="IPR000679">
    <property type="entry name" value="Znf_GATA"/>
</dbReference>
<dbReference type="Gene3D" id="3.30.50.10">
    <property type="entry name" value="Erythroid Transcription Factor GATA-1, subunit A"/>
    <property type="match status" value="2"/>
</dbReference>
<name>A0AAD7XRY6_9FUNG</name>
<feature type="compositionally biased region" description="Basic residues" evidence="9">
    <location>
        <begin position="277"/>
        <end position="289"/>
    </location>
</feature>
<comment type="subcellular location">
    <subcellularLocation>
        <location evidence="1">Nucleus</location>
    </subcellularLocation>
</comment>
<dbReference type="GO" id="GO:0000978">
    <property type="term" value="F:RNA polymerase II cis-regulatory region sequence-specific DNA binding"/>
    <property type="evidence" value="ECO:0007669"/>
    <property type="project" value="TreeGrafter"/>
</dbReference>
<keyword evidence="4" id="KW-0862">Zinc</keyword>
<dbReference type="EMBL" id="JARTCD010000113">
    <property type="protein sequence ID" value="KAJ8652235.1"/>
    <property type="molecule type" value="Genomic_DNA"/>
</dbReference>
<feature type="region of interest" description="Disordered" evidence="9">
    <location>
        <begin position="385"/>
        <end position="404"/>
    </location>
</feature>
<dbReference type="Pfam" id="PF00320">
    <property type="entry name" value="GATA"/>
    <property type="match status" value="2"/>
</dbReference>
<dbReference type="FunFam" id="3.30.50.10:FF:000007">
    <property type="entry name" value="Nitrogen regulatory AreA, N-terminal"/>
    <property type="match status" value="1"/>
</dbReference>
<keyword evidence="12" id="KW-1185">Reference proteome</keyword>
<proteinExistence type="predicted"/>
<feature type="compositionally biased region" description="Low complexity" evidence="9">
    <location>
        <begin position="290"/>
        <end position="308"/>
    </location>
</feature>
<dbReference type="GeneID" id="83219530"/>
<evidence type="ECO:0000256" key="6">
    <source>
        <dbReference type="ARBA" id="ARBA00023163"/>
    </source>
</evidence>
<dbReference type="GO" id="GO:0000981">
    <property type="term" value="F:DNA-binding transcription factor activity, RNA polymerase II-specific"/>
    <property type="evidence" value="ECO:0007669"/>
    <property type="project" value="TreeGrafter"/>
</dbReference>
<comment type="caution">
    <text evidence="11">The sequence shown here is derived from an EMBL/GenBank/DDBJ whole genome shotgun (WGS) entry which is preliminary data.</text>
</comment>
<dbReference type="CDD" id="cd00202">
    <property type="entry name" value="ZnF_GATA"/>
    <property type="match status" value="2"/>
</dbReference>
<keyword evidence="7" id="KW-0539">Nucleus</keyword>
<dbReference type="PRINTS" id="PR00619">
    <property type="entry name" value="GATAZNFINGER"/>
</dbReference>
<evidence type="ECO:0000256" key="2">
    <source>
        <dbReference type="ARBA" id="ARBA00022723"/>
    </source>
</evidence>
<dbReference type="PANTHER" id="PTHR10071:SF335">
    <property type="entry name" value="IRON-SENSING TRANSCRIPTIONAL REPRESSOR-RELATED"/>
    <property type="match status" value="1"/>
</dbReference>
<dbReference type="GO" id="GO:0000122">
    <property type="term" value="P:negative regulation of transcription by RNA polymerase II"/>
    <property type="evidence" value="ECO:0007669"/>
    <property type="project" value="TreeGrafter"/>
</dbReference>
<feature type="domain" description="GATA-type" evidence="10">
    <location>
        <begin position="193"/>
        <end position="246"/>
    </location>
</feature>
<evidence type="ECO:0000256" key="1">
    <source>
        <dbReference type="ARBA" id="ARBA00004123"/>
    </source>
</evidence>
<feature type="compositionally biased region" description="Low complexity" evidence="9">
    <location>
        <begin position="36"/>
        <end position="61"/>
    </location>
</feature>
<feature type="compositionally biased region" description="Basic and acidic residues" evidence="9">
    <location>
        <begin position="263"/>
        <end position="276"/>
    </location>
</feature>
<dbReference type="RefSeq" id="XP_058337149.1">
    <property type="nucleotide sequence ID" value="XM_058492089.1"/>
</dbReference>
<organism evidence="11 12">
    <name type="scientific">Lichtheimia ornata</name>
    <dbReference type="NCBI Taxonomy" id="688661"/>
    <lineage>
        <taxon>Eukaryota</taxon>
        <taxon>Fungi</taxon>
        <taxon>Fungi incertae sedis</taxon>
        <taxon>Mucoromycota</taxon>
        <taxon>Mucoromycotina</taxon>
        <taxon>Mucoromycetes</taxon>
        <taxon>Mucorales</taxon>
        <taxon>Lichtheimiaceae</taxon>
        <taxon>Lichtheimia</taxon>
    </lineage>
</organism>
<dbReference type="InterPro" id="IPR013088">
    <property type="entry name" value="Znf_NHR/GATA"/>
</dbReference>
<feature type="region of interest" description="Disordered" evidence="9">
    <location>
        <begin position="252"/>
        <end position="359"/>
    </location>
</feature>
<dbReference type="GO" id="GO:0045944">
    <property type="term" value="P:positive regulation of transcription by RNA polymerase II"/>
    <property type="evidence" value="ECO:0007669"/>
    <property type="project" value="TreeGrafter"/>
</dbReference>
<keyword evidence="3 8" id="KW-0863">Zinc-finger</keyword>
<evidence type="ECO:0000256" key="5">
    <source>
        <dbReference type="ARBA" id="ARBA00023015"/>
    </source>
</evidence>
<accession>A0AAD7XRY6</accession>
<keyword evidence="6" id="KW-0804">Transcription</keyword>
<evidence type="ECO:0000313" key="12">
    <source>
        <dbReference type="Proteomes" id="UP001234581"/>
    </source>
</evidence>
<feature type="compositionally biased region" description="Low complexity" evidence="9">
    <location>
        <begin position="252"/>
        <end position="262"/>
    </location>
</feature>
<reference evidence="11 12" key="1">
    <citation type="submission" date="2023-03" db="EMBL/GenBank/DDBJ databases">
        <title>Genome sequence of Lichtheimia ornata CBS 291.66.</title>
        <authorList>
            <person name="Mohabir J.T."/>
            <person name="Shea T.P."/>
            <person name="Kurbessoian T."/>
            <person name="Berby B."/>
            <person name="Fontaine J."/>
            <person name="Livny J."/>
            <person name="Gnirke A."/>
            <person name="Stajich J.E."/>
            <person name="Cuomo C.A."/>
        </authorList>
    </citation>
    <scope>NUCLEOTIDE SEQUENCE [LARGE SCALE GENOMIC DNA]</scope>
    <source>
        <strain evidence="11">CBS 291.66</strain>
    </source>
</reference>
<dbReference type="GO" id="GO:0008270">
    <property type="term" value="F:zinc ion binding"/>
    <property type="evidence" value="ECO:0007669"/>
    <property type="project" value="UniProtKB-KW"/>
</dbReference>
<evidence type="ECO:0000259" key="10">
    <source>
        <dbReference type="PROSITE" id="PS50114"/>
    </source>
</evidence>
<sequence length="474" mass="51864">MDKPVGSPSFREQQAQLYQLYASNSLSFSSHPMDATPTTTTTTTSPLSSPASKQQQQQQQQPKRKSSISEDKSHAKQRKEMHEVSATQCANCGTTTTPLWRRAPNGDTICNACGLYFKARNQFRPPTLKRNTHQRPKEMDKGSSSSSLATMNTLHDCGSGPESGTCPGGGQCNGSGGSESCAGCPAFNQHQVNRQALICANCRTTTTPLWRRDESGNTICNACGLYYKLHGMHRPVSMKRSVIKRRKRVVVAETSSSASASPPEEKLDEVSTEDKQHHHRQVVVRKQPKNKSPTKNNNNPSSSATSPPFKHDEVPPIEDYIVPKRQSPGTSTSTTTPFMTTTTTTTSSPSVSPPPPLVAPRPRLPQPSNGIESLLLAAEVDVETTTSHSNSNNGNNTTLLPPISLPPLTSSSSLSDFDDALDRLVRLRRQPSSQHTLQQIAPQLRDLVRRAEASCFQHPHHHHHQQQHQASTPL</sequence>
<dbReference type="PROSITE" id="PS50114">
    <property type="entry name" value="GATA_ZN_FINGER_2"/>
    <property type="match status" value="2"/>
</dbReference>
<keyword evidence="5" id="KW-0805">Transcription regulation</keyword>
<evidence type="ECO:0000256" key="7">
    <source>
        <dbReference type="ARBA" id="ARBA00023242"/>
    </source>
</evidence>
<dbReference type="PROSITE" id="PS00344">
    <property type="entry name" value="GATA_ZN_FINGER_1"/>
    <property type="match status" value="2"/>
</dbReference>
<feature type="compositionally biased region" description="Basic and acidic residues" evidence="9">
    <location>
        <begin position="67"/>
        <end position="83"/>
    </location>
</feature>
<evidence type="ECO:0000313" key="11">
    <source>
        <dbReference type="EMBL" id="KAJ8652235.1"/>
    </source>
</evidence>
<dbReference type="AlphaFoldDB" id="A0AAD7XRY6"/>
<evidence type="ECO:0000256" key="4">
    <source>
        <dbReference type="ARBA" id="ARBA00022833"/>
    </source>
</evidence>
<gene>
    <name evidence="11" type="ORF">O0I10_012143</name>
</gene>
<dbReference type="SUPFAM" id="SSF57716">
    <property type="entry name" value="Glucocorticoid receptor-like (DNA-binding domain)"/>
    <property type="match status" value="2"/>
</dbReference>
<evidence type="ECO:0000256" key="3">
    <source>
        <dbReference type="ARBA" id="ARBA00022771"/>
    </source>
</evidence>
<dbReference type="SMART" id="SM00401">
    <property type="entry name" value="ZnF_GATA"/>
    <property type="match status" value="2"/>
</dbReference>
<keyword evidence="2" id="KW-0479">Metal-binding</keyword>
<feature type="compositionally biased region" description="Low complexity" evidence="9">
    <location>
        <begin position="327"/>
        <end position="350"/>
    </location>
</feature>
<feature type="region of interest" description="Disordered" evidence="9">
    <location>
        <begin position="127"/>
        <end position="148"/>
    </location>
</feature>
<evidence type="ECO:0000256" key="8">
    <source>
        <dbReference type="PROSITE-ProRule" id="PRU00094"/>
    </source>
</evidence>
<feature type="domain" description="GATA-type" evidence="10">
    <location>
        <begin position="83"/>
        <end position="137"/>
    </location>
</feature>
<feature type="region of interest" description="Disordered" evidence="9">
    <location>
        <begin position="27"/>
        <end position="85"/>
    </location>
</feature>
<dbReference type="PANTHER" id="PTHR10071">
    <property type="entry name" value="TRANSCRIPTION FACTOR GATA FAMILY MEMBER"/>
    <property type="match status" value="1"/>
</dbReference>
<evidence type="ECO:0000256" key="9">
    <source>
        <dbReference type="SAM" id="MobiDB-lite"/>
    </source>
</evidence>
<protein>
    <recommendedName>
        <fullName evidence="10">GATA-type domain-containing protein</fullName>
    </recommendedName>
</protein>
<dbReference type="Proteomes" id="UP001234581">
    <property type="component" value="Unassembled WGS sequence"/>
</dbReference>